<accession>A0A5P8P0L6</accession>
<dbReference type="EMBL" id="CP043617">
    <property type="protein sequence ID" value="QFR49150.1"/>
    <property type="molecule type" value="Genomic_DNA"/>
</dbReference>
<dbReference type="Pfam" id="PF01636">
    <property type="entry name" value="APH"/>
    <property type="match status" value="1"/>
</dbReference>
<evidence type="ECO:0000259" key="1">
    <source>
        <dbReference type="Pfam" id="PF01636"/>
    </source>
</evidence>
<evidence type="ECO:0000313" key="2">
    <source>
        <dbReference type="EMBL" id="QFR49150.1"/>
    </source>
</evidence>
<dbReference type="Proteomes" id="UP000326944">
    <property type="component" value="Chromosome"/>
</dbReference>
<name>A0A5P8P0L6_9BACT</name>
<dbReference type="KEGG" id="sulg:FJR48_05185"/>
<keyword evidence="2" id="KW-0808">Transferase</keyword>
<proteinExistence type="predicted"/>
<gene>
    <name evidence="2" type="ORF">FJR48_05185</name>
</gene>
<sequence length="311" mass="36769">MQLIKKFLANSVYKDYEIQTASTDASFRRYFRISKDEKSFIVMDSSLEKESLKPFVEVTKKLLKADVDAPKIYFENLEEGFLVLEDFGSQDLLSSLNKDNFKKYYKLAINEILKMQKADTNDLPMYDEVFLKKEMSLMKEWFIEKFIKDKNYDTAMIDEALNYIAKEVLSQPQGYFVHRDFHSRNIMLRSDESLGVIDYQDAMNGSITYDLVSLLRDLYIRFEPNDIEELALYFRDIAGIDANDKEFMRWFDFMGMQRHIKVLGIFSRLYLRDGKDGYLKDLPLTLQYLLESASKYDETSKLYGYLKTIRL</sequence>
<protein>
    <submittedName>
        <fullName evidence="2">Phosphotransferase</fullName>
    </submittedName>
</protein>
<dbReference type="Gene3D" id="3.90.1200.10">
    <property type="match status" value="1"/>
</dbReference>
<dbReference type="GO" id="GO:0016740">
    <property type="term" value="F:transferase activity"/>
    <property type="evidence" value="ECO:0007669"/>
    <property type="project" value="UniProtKB-KW"/>
</dbReference>
<dbReference type="Gene3D" id="3.30.200.20">
    <property type="entry name" value="Phosphorylase Kinase, domain 1"/>
    <property type="match status" value="1"/>
</dbReference>
<evidence type="ECO:0000313" key="3">
    <source>
        <dbReference type="Proteomes" id="UP000326944"/>
    </source>
</evidence>
<organism evidence="2 3">
    <name type="scientific">Sulfurimonas lithotrophica</name>
    <dbReference type="NCBI Taxonomy" id="2590022"/>
    <lineage>
        <taxon>Bacteria</taxon>
        <taxon>Pseudomonadati</taxon>
        <taxon>Campylobacterota</taxon>
        <taxon>Epsilonproteobacteria</taxon>
        <taxon>Campylobacterales</taxon>
        <taxon>Sulfurimonadaceae</taxon>
        <taxon>Sulfurimonas</taxon>
    </lineage>
</organism>
<feature type="domain" description="Aminoglycoside phosphotransferase" evidence="1">
    <location>
        <begin position="18"/>
        <end position="234"/>
    </location>
</feature>
<keyword evidence="3" id="KW-1185">Reference proteome</keyword>
<dbReference type="InterPro" id="IPR011009">
    <property type="entry name" value="Kinase-like_dom_sf"/>
</dbReference>
<dbReference type="InterPro" id="IPR002575">
    <property type="entry name" value="Aminoglycoside_PTrfase"/>
</dbReference>
<dbReference type="AlphaFoldDB" id="A0A5P8P0L6"/>
<dbReference type="SUPFAM" id="SSF56112">
    <property type="entry name" value="Protein kinase-like (PK-like)"/>
    <property type="match status" value="1"/>
</dbReference>
<dbReference type="OrthoDB" id="9809275at2"/>
<reference evidence="2 3" key="1">
    <citation type="submission" date="2019-09" db="EMBL/GenBank/DDBJ databases">
        <title>Sulfurimonas gotlandica sp. nov., a chemoautotrophic and psychrotolerant epsilonproteobacterium isolated from a pelagic redoxcline, and an emended description of the genus Sulfurimonas.</title>
        <authorList>
            <person name="Wang S."/>
            <person name="Jiang L."/>
            <person name="Shao S."/>
        </authorList>
    </citation>
    <scope>NUCLEOTIDE SEQUENCE [LARGE SCALE GENOMIC DNA]</scope>
    <source>
        <strain evidence="2 3">GYSZ_1</strain>
    </source>
</reference>
<dbReference type="RefSeq" id="WP_152307093.1">
    <property type="nucleotide sequence ID" value="NZ_CP043617.1"/>
</dbReference>